<keyword evidence="1" id="KW-0472">Membrane</keyword>
<evidence type="ECO:0000313" key="2">
    <source>
        <dbReference type="EMBL" id="JAP88253.1"/>
    </source>
</evidence>
<feature type="non-terminal residue" evidence="2">
    <location>
        <position position="200"/>
    </location>
</feature>
<feature type="transmembrane region" description="Helical" evidence="1">
    <location>
        <begin position="12"/>
        <end position="36"/>
    </location>
</feature>
<protein>
    <submittedName>
        <fullName evidence="2">Lipocalin</fullName>
    </submittedName>
</protein>
<proteinExistence type="predicted"/>
<reference evidence="2" key="1">
    <citation type="journal article" date="2016" name="Ticks Tick Borne Dis.">
        <title>De novo assembly and annotation of the salivary gland transcriptome of Rhipicephalus appendiculatus male and female ticks during blood feeding.</title>
        <authorList>
            <person name="de Castro M.H."/>
            <person name="de Klerk D."/>
            <person name="Pienaar R."/>
            <person name="Latif A.A."/>
            <person name="Rees D.J."/>
            <person name="Mans B.J."/>
        </authorList>
    </citation>
    <scope>NUCLEOTIDE SEQUENCE</scope>
    <source>
        <tissue evidence="2">Salivary glands</tissue>
    </source>
</reference>
<accession>A0A131ZA88</accession>
<name>A0A131ZA88_RHIAP</name>
<dbReference type="EMBL" id="GEDV01000304">
    <property type="protein sequence ID" value="JAP88253.1"/>
    <property type="molecule type" value="Transcribed_RNA"/>
</dbReference>
<organism evidence="2">
    <name type="scientific">Rhipicephalus appendiculatus</name>
    <name type="common">Brown ear tick</name>
    <dbReference type="NCBI Taxonomy" id="34631"/>
    <lineage>
        <taxon>Eukaryota</taxon>
        <taxon>Metazoa</taxon>
        <taxon>Ecdysozoa</taxon>
        <taxon>Arthropoda</taxon>
        <taxon>Chelicerata</taxon>
        <taxon>Arachnida</taxon>
        <taxon>Acari</taxon>
        <taxon>Parasitiformes</taxon>
        <taxon>Ixodida</taxon>
        <taxon>Ixodoidea</taxon>
        <taxon>Ixodidae</taxon>
        <taxon>Rhipicephalinae</taxon>
        <taxon>Rhipicephalus</taxon>
        <taxon>Rhipicephalus</taxon>
    </lineage>
</organism>
<keyword evidence="1" id="KW-0812">Transmembrane</keyword>
<sequence length="200" mass="23525">VFIRYQKIDSNFLCSCTVNMNNVVLGIAAALSLIAFPQLIVCPFHEVTFNDLLEFLDTAFRIYILTMHETSETCPYYVRDFLNHTFYEFNLTTEERCEPNTTRYSADLGNDTRENTPYMDILNWNGTSTLRKELRYYHNEQKCAIFAYRERGQTQYELHVWSVKFLISNGSKVFHSCFSFYYAHISQLSNLRRECSHGCS</sequence>
<dbReference type="AlphaFoldDB" id="A0A131ZA88"/>
<feature type="non-terminal residue" evidence="2">
    <location>
        <position position="1"/>
    </location>
</feature>
<keyword evidence="1" id="KW-1133">Transmembrane helix</keyword>
<evidence type="ECO:0000256" key="1">
    <source>
        <dbReference type="SAM" id="Phobius"/>
    </source>
</evidence>